<sequence>MTMIPDPATIAWLDQQDKRTAQTIRSHGMSIEYVMGDMRHRQTPFAYTIGLFGWGHPELLVFGLDARTTGLLLNDVADRVRGGLDIVPGELLEFDGWSHRVTVETVPNPGEIAFAANRYYQRPDEVSVELLQLTYDDRDGRFPWEDGYSTAVWIQPRPGSFTAW</sequence>
<dbReference type="Proteomes" id="UP001597055">
    <property type="component" value="Unassembled WGS sequence"/>
</dbReference>
<reference evidence="2" key="1">
    <citation type="journal article" date="2019" name="Int. J. Syst. Evol. Microbiol.">
        <title>The Global Catalogue of Microorganisms (GCM) 10K type strain sequencing project: providing services to taxonomists for standard genome sequencing and annotation.</title>
        <authorList>
            <consortium name="The Broad Institute Genomics Platform"/>
            <consortium name="The Broad Institute Genome Sequencing Center for Infectious Disease"/>
            <person name="Wu L."/>
            <person name="Ma J."/>
        </authorList>
    </citation>
    <scope>NUCLEOTIDE SEQUENCE [LARGE SCALE GENOMIC DNA]</scope>
    <source>
        <strain evidence="2">CCUG 54523</strain>
    </source>
</reference>
<evidence type="ECO:0000313" key="2">
    <source>
        <dbReference type="Proteomes" id="UP001597055"/>
    </source>
</evidence>
<dbReference type="InterPro" id="IPR025358">
    <property type="entry name" value="DUF4262"/>
</dbReference>
<organism evidence="1 2">
    <name type="scientific">Microbacterium insulae</name>
    <dbReference type="NCBI Taxonomy" id="483014"/>
    <lineage>
        <taxon>Bacteria</taxon>
        <taxon>Bacillati</taxon>
        <taxon>Actinomycetota</taxon>
        <taxon>Actinomycetes</taxon>
        <taxon>Micrococcales</taxon>
        <taxon>Microbacteriaceae</taxon>
        <taxon>Microbacterium</taxon>
    </lineage>
</organism>
<dbReference type="EMBL" id="JBHTII010000002">
    <property type="protein sequence ID" value="MFD0791725.1"/>
    <property type="molecule type" value="Genomic_DNA"/>
</dbReference>
<comment type="caution">
    <text evidence="1">The sequence shown here is derived from an EMBL/GenBank/DDBJ whole genome shotgun (WGS) entry which is preliminary data.</text>
</comment>
<name>A0ABW3AL60_9MICO</name>
<dbReference type="RefSeq" id="WP_204979465.1">
    <property type="nucleotide sequence ID" value="NZ_JBHTII010000002.1"/>
</dbReference>
<keyword evidence="2" id="KW-1185">Reference proteome</keyword>
<evidence type="ECO:0000313" key="1">
    <source>
        <dbReference type="EMBL" id="MFD0791725.1"/>
    </source>
</evidence>
<dbReference type="Pfam" id="PF14081">
    <property type="entry name" value="DUF4262"/>
    <property type="match status" value="1"/>
</dbReference>
<accession>A0ABW3AL60</accession>
<gene>
    <name evidence="1" type="ORF">ACFQ0P_15105</name>
</gene>
<protein>
    <submittedName>
        <fullName evidence="1">DUF4262 domain-containing protein</fullName>
    </submittedName>
</protein>
<proteinExistence type="predicted"/>